<dbReference type="Proteomes" id="UP000515159">
    <property type="component" value="Chromosome 14"/>
</dbReference>
<keyword evidence="2" id="KW-1003">Cell membrane</keyword>
<dbReference type="SUPFAM" id="SSF81321">
    <property type="entry name" value="Family A G protein-coupled receptor-like"/>
    <property type="match status" value="1"/>
</dbReference>
<evidence type="ECO:0000256" key="8">
    <source>
        <dbReference type="ARBA" id="ARBA00023224"/>
    </source>
</evidence>
<dbReference type="InterPro" id="IPR017452">
    <property type="entry name" value="GPCR_Rhodpsn_7TM"/>
</dbReference>
<evidence type="ECO:0000313" key="11">
    <source>
        <dbReference type="Proteomes" id="UP000515159"/>
    </source>
</evidence>
<feature type="transmembrane region" description="Helical" evidence="9">
    <location>
        <begin position="12"/>
        <end position="31"/>
    </location>
</feature>
<proteinExistence type="predicted"/>
<dbReference type="PROSITE" id="PS50262">
    <property type="entry name" value="G_PROTEIN_RECEP_F1_2"/>
    <property type="match status" value="1"/>
</dbReference>
<dbReference type="Pfam" id="PF00001">
    <property type="entry name" value="7tm_1"/>
    <property type="match status" value="1"/>
</dbReference>
<dbReference type="OrthoDB" id="9631784at2759"/>
<feature type="transmembrane region" description="Helical" evidence="9">
    <location>
        <begin position="82"/>
        <end position="103"/>
    </location>
</feature>
<protein>
    <submittedName>
        <fullName evidence="12">Proto-oncogene Mas-like</fullName>
    </submittedName>
</protein>
<keyword evidence="5" id="KW-0297">G-protein coupled receptor</keyword>
<dbReference type="PRINTS" id="PR02108">
    <property type="entry name" value="MRGPCRFAMILY"/>
</dbReference>
<evidence type="ECO:0000256" key="7">
    <source>
        <dbReference type="ARBA" id="ARBA00023170"/>
    </source>
</evidence>
<feature type="transmembrane region" description="Helical" evidence="9">
    <location>
        <begin position="153"/>
        <end position="175"/>
    </location>
</feature>
<dbReference type="AlphaFoldDB" id="A0A6P8NIE6"/>
<comment type="subcellular location">
    <subcellularLocation>
        <location evidence="1">Cell membrane</location>
        <topology evidence="1">Multi-pass membrane protein</topology>
    </subcellularLocation>
</comment>
<dbReference type="InterPro" id="IPR000276">
    <property type="entry name" value="GPCR_Rhodpsn"/>
</dbReference>
<dbReference type="GO" id="GO:0004930">
    <property type="term" value="F:G protein-coupled receptor activity"/>
    <property type="evidence" value="ECO:0007669"/>
    <property type="project" value="UniProtKB-KW"/>
</dbReference>
<evidence type="ECO:0000256" key="9">
    <source>
        <dbReference type="SAM" id="Phobius"/>
    </source>
</evidence>
<evidence type="ECO:0000256" key="2">
    <source>
        <dbReference type="ARBA" id="ARBA00022475"/>
    </source>
</evidence>
<feature type="transmembrane region" description="Helical" evidence="9">
    <location>
        <begin position="43"/>
        <end position="62"/>
    </location>
</feature>
<dbReference type="PANTHER" id="PTHR11334">
    <property type="entry name" value="MAS-RELATED G-PROTEIN COUPLED RECEPTOR"/>
    <property type="match status" value="1"/>
</dbReference>
<keyword evidence="3 9" id="KW-0812">Transmembrane</keyword>
<dbReference type="Gene3D" id="1.20.1070.10">
    <property type="entry name" value="Rhodopsin 7-helix transmembrane proteins"/>
    <property type="match status" value="1"/>
</dbReference>
<dbReference type="InterPro" id="IPR026234">
    <property type="entry name" value="MRGPCRFAMILY"/>
</dbReference>
<dbReference type="RefSeq" id="XP_033775717.1">
    <property type="nucleotide sequence ID" value="XM_033919826.1"/>
</dbReference>
<evidence type="ECO:0000256" key="5">
    <source>
        <dbReference type="ARBA" id="ARBA00023040"/>
    </source>
</evidence>
<keyword evidence="11" id="KW-1185">Reference proteome</keyword>
<evidence type="ECO:0000256" key="6">
    <source>
        <dbReference type="ARBA" id="ARBA00023136"/>
    </source>
</evidence>
<keyword evidence="8" id="KW-0807">Transducer</keyword>
<gene>
    <name evidence="12" type="primary">LOC117348123</name>
</gene>
<dbReference type="GO" id="GO:0005886">
    <property type="term" value="C:plasma membrane"/>
    <property type="evidence" value="ECO:0007669"/>
    <property type="project" value="UniProtKB-SubCell"/>
</dbReference>
<evidence type="ECO:0000256" key="4">
    <source>
        <dbReference type="ARBA" id="ARBA00022989"/>
    </source>
</evidence>
<keyword evidence="6 9" id="KW-0472">Membrane</keyword>
<dbReference type="InParanoid" id="A0A6P8NIE6"/>
<evidence type="ECO:0000256" key="3">
    <source>
        <dbReference type="ARBA" id="ARBA00022692"/>
    </source>
</evidence>
<evidence type="ECO:0000259" key="10">
    <source>
        <dbReference type="PROSITE" id="PS50262"/>
    </source>
</evidence>
<dbReference type="PANTHER" id="PTHR11334:SF29">
    <property type="entry name" value="MAS-RELATED G-PROTEIN COUPLED RECEPTOR MEMBER X2"/>
    <property type="match status" value="1"/>
</dbReference>
<evidence type="ECO:0000256" key="1">
    <source>
        <dbReference type="ARBA" id="ARBA00004651"/>
    </source>
</evidence>
<organism evidence="11 12">
    <name type="scientific">Geotrypetes seraphini</name>
    <name type="common">Gaboon caecilian</name>
    <name type="synonym">Caecilia seraphini</name>
    <dbReference type="NCBI Taxonomy" id="260995"/>
    <lineage>
        <taxon>Eukaryota</taxon>
        <taxon>Metazoa</taxon>
        <taxon>Chordata</taxon>
        <taxon>Craniata</taxon>
        <taxon>Vertebrata</taxon>
        <taxon>Euteleostomi</taxon>
        <taxon>Amphibia</taxon>
        <taxon>Gymnophiona</taxon>
        <taxon>Geotrypetes</taxon>
    </lineage>
</organism>
<accession>A0A6P8NIE6</accession>
<name>A0A6P8NIE6_GEOSA</name>
<keyword evidence="7" id="KW-0675">Receptor</keyword>
<reference evidence="12" key="1">
    <citation type="submission" date="2025-08" db="UniProtKB">
        <authorList>
            <consortium name="RefSeq"/>
        </authorList>
    </citation>
    <scope>IDENTIFICATION</scope>
</reference>
<dbReference type="GeneID" id="117348123"/>
<feature type="domain" description="G-protein coupled receptors family 1 profile" evidence="10">
    <location>
        <begin position="1"/>
        <end position="172"/>
    </location>
</feature>
<dbReference type="KEGG" id="gsh:117348123"/>
<dbReference type="PRINTS" id="PR00237">
    <property type="entry name" value="GPCRRHODOPSN"/>
</dbReference>
<sequence>MVSKDLAYTTGLYLLTAISLERCLATLYPFWFHSRRSKHQSTIVCVLLWVLSCLVTGIESFLCNPLNWNQYLNCEKSVFLSTGIINFLFFTPVMVFSSLTLLIKIQRSCQHQYPLKLYVIIVVSVLIFLVLALPFKLVMLILYTHRSYMSSPLILSTILFSVINSTANPFVYFLVGSRSNQRGRASIKVALQKVFKQEVEENNTLNSNRTDTEV</sequence>
<evidence type="ECO:0000313" key="12">
    <source>
        <dbReference type="RefSeq" id="XP_033775717.1"/>
    </source>
</evidence>
<feature type="transmembrane region" description="Helical" evidence="9">
    <location>
        <begin position="115"/>
        <end position="133"/>
    </location>
</feature>
<keyword evidence="4 9" id="KW-1133">Transmembrane helix</keyword>